<dbReference type="PANTHER" id="PTHR47067:SF16">
    <property type="entry name" value="TPX2 (TARGETING PROTEIN FOR XKLP2) PROTEIN FAMILY"/>
    <property type="match status" value="1"/>
</dbReference>
<keyword evidence="3" id="KW-1185">Reference proteome</keyword>
<organism evidence="2 3">
    <name type="scientific">Nepenthes gracilis</name>
    <name type="common">Slender pitcher plant</name>
    <dbReference type="NCBI Taxonomy" id="150966"/>
    <lineage>
        <taxon>Eukaryota</taxon>
        <taxon>Viridiplantae</taxon>
        <taxon>Streptophyta</taxon>
        <taxon>Embryophyta</taxon>
        <taxon>Tracheophyta</taxon>
        <taxon>Spermatophyta</taxon>
        <taxon>Magnoliopsida</taxon>
        <taxon>eudicotyledons</taxon>
        <taxon>Gunneridae</taxon>
        <taxon>Pentapetalae</taxon>
        <taxon>Caryophyllales</taxon>
        <taxon>Nepenthaceae</taxon>
        <taxon>Nepenthes</taxon>
    </lineage>
</organism>
<dbReference type="Proteomes" id="UP001279734">
    <property type="component" value="Unassembled WGS sequence"/>
</dbReference>
<evidence type="ECO:0000256" key="1">
    <source>
        <dbReference type="SAM" id="MobiDB-lite"/>
    </source>
</evidence>
<dbReference type="EMBL" id="BSYO01000003">
    <property type="protein sequence ID" value="GMH01530.1"/>
    <property type="molecule type" value="Genomic_DNA"/>
</dbReference>
<feature type="region of interest" description="Disordered" evidence="1">
    <location>
        <begin position="113"/>
        <end position="146"/>
    </location>
</feature>
<reference evidence="2" key="1">
    <citation type="submission" date="2023-05" db="EMBL/GenBank/DDBJ databases">
        <title>Nepenthes gracilis genome sequencing.</title>
        <authorList>
            <person name="Fukushima K."/>
        </authorList>
    </citation>
    <scope>NUCLEOTIDE SEQUENCE</scope>
    <source>
        <strain evidence="2">SING2019-196</strain>
    </source>
</reference>
<comment type="caution">
    <text evidence="2">The sequence shown here is derived from an EMBL/GenBank/DDBJ whole genome shotgun (WGS) entry which is preliminary data.</text>
</comment>
<feature type="compositionally biased region" description="Basic and acidic residues" evidence="1">
    <location>
        <begin position="187"/>
        <end position="197"/>
    </location>
</feature>
<dbReference type="InterPro" id="IPR044216">
    <property type="entry name" value="WDL7"/>
</dbReference>
<proteinExistence type="predicted"/>
<dbReference type="PANTHER" id="PTHR47067">
    <property type="entry name" value="TPX2 (TARGETING PROTEIN FOR XKLP2) PROTEIN FAMILY-RELATED"/>
    <property type="match status" value="1"/>
</dbReference>
<evidence type="ECO:0008006" key="4">
    <source>
        <dbReference type="Google" id="ProtNLM"/>
    </source>
</evidence>
<feature type="region of interest" description="Disordered" evidence="1">
    <location>
        <begin position="448"/>
        <end position="519"/>
    </location>
</feature>
<accession>A0AAD3XDQ4</accession>
<evidence type="ECO:0000313" key="2">
    <source>
        <dbReference type="EMBL" id="GMH01530.1"/>
    </source>
</evidence>
<name>A0AAD3XDQ4_NEPGR</name>
<protein>
    <recommendedName>
        <fullName evidence="4">TPX2 C-terminal domain-containing protein</fullName>
    </recommendedName>
</protein>
<dbReference type="AlphaFoldDB" id="A0AAD3XDQ4"/>
<evidence type="ECO:0000313" key="3">
    <source>
        <dbReference type="Proteomes" id="UP001279734"/>
    </source>
</evidence>
<gene>
    <name evidence="2" type="ORF">Nepgr_003369</name>
</gene>
<feature type="region of interest" description="Disordered" evidence="1">
    <location>
        <begin position="159"/>
        <end position="209"/>
    </location>
</feature>
<sequence>MGESTCLMRSFTHPSEISLKFKDGDPLRALGESVSFGRYMSESLAWEKWSTFSHNRYLEEAEKHSKPGSVAKMKAYFEAHYKGIAAKKQATMLEQANEDANNVTDLEVSDAIQDSSSLELETPETCRSSDDKHQGNHIPYMEPVSSVPLHSCSSMMSIKEPENDKAQGADLGMNESSPESSAQVEMKQSKDAKKHDISTATPEQMVPLQVTTKKQLDSKIKKDSADASLKRSAINGKSNVLSSLLKLAAPVCPKKEEHAATNTNFPANASFGKRILASKSLHTSINVDSHVNVLKRNFPAIQEMGIRGVLTPTVKIKKENSTPTQTPSRAFVNGIQSDPFVTPQSETRRNLKCSNSCTLKARSIITFSPFSFRCEERAAKRREFFQKQLEKEAEKMQLLDKAKFSQRRKKKEVVDMWLVGKSKKQENEPGKLPQIMKFKAKEIADTRIPSSSMNMKKIPPTVPRSPKLGRKPASQETQSRPPRGPLHIMDGLRQAANKNKIIPTGPKKKRHENASPNIL</sequence>
<feature type="compositionally biased region" description="Polar residues" evidence="1">
    <location>
        <begin position="174"/>
        <end position="183"/>
    </location>
</feature>